<dbReference type="InterPro" id="IPR008240">
    <property type="entry name" value="Chorismate_mutase_periplasmic"/>
</dbReference>
<proteinExistence type="predicted"/>
<organism evidence="4 5">
    <name type="scientific">Nocardia callitridis</name>
    <dbReference type="NCBI Taxonomy" id="648753"/>
    <lineage>
        <taxon>Bacteria</taxon>
        <taxon>Bacillati</taxon>
        <taxon>Actinomycetota</taxon>
        <taxon>Actinomycetes</taxon>
        <taxon>Mycobacteriales</taxon>
        <taxon>Nocardiaceae</taxon>
        <taxon>Nocardia</taxon>
    </lineage>
</organism>
<dbReference type="InterPro" id="IPR002701">
    <property type="entry name" value="CM_II_prokaryot"/>
</dbReference>
<dbReference type="PANTHER" id="PTHR38041:SF1">
    <property type="entry name" value="CHORISMATE MUTASE"/>
    <property type="match status" value="1"/>
</dbReference>
<dbReference type="Pfam" id="PF01817">
    <property type="entry name" value="CM_2"/>
    <property type="match status" value="1"/>
</dbReference>
<dbReference type="NCBIfam" id="TIGR01806">
    <property type="entry name" value="CM_mono2"/>
    <property type="match status" value="1"/>
</dbReference>
<evidence type="ECO:0000259" key="3">
    <source>
        <dbReference type="PROSITE" id="PS51168"/>
    </source>
</evidence>
<keyword evidence="2" id="KW-0413">Isomerase</keyword>
<dbReference type="InterPro" id="IPR036979">
    <property type="entry name" value="CM_dom_sf"/>
</dbReference>
<gene>
    <name evidence="4" type="ORF">GCM10023318_48660</name>
</gene>
<evidence type="ECO:0000313" key="5">
    <source>
        <dbReference type="Proteomes" id="UP001500603"/>
    </source>
</evidence>
<dbReference type="SUPFAM" id="SSF48600">
    <property type="entry name" value="Chorismate mutase II"/>
    <property type="match status" value="1"/>
</dbReference>
<evidence type="ECO:0000313" key="4">
    <source>
        <dbReference type="EMBL" id="GAA5063655.1"/>
    </source>
</evidence>
<name>A0ABP9KTI8_9NOCA</name>
<reference evidence="5" key="1">
    <citation type="journal article" date="2019" name="Int. J. Syst. Evol. Microbiol.">
        <title>The Global Catalogue of Microorganisms (GCM) 10K type strain sequencing project: providing services to taxonomists for standard genome sequencing and annotation.</title>
        <authorList>
            <consortium name="The Broad Institute Genomics Platform"/>
            <consortium name="The Broad Institute Genome Sequencing Center for Infectious Disease"/>
            <person name="Wu L."/>
            <person name="Ma J."/>
        </authorList>
    </citation>
    <scope>NUCLEOTIDE SEQUENCE [LARGE SCALE GENOMIC DNA]</scope>
    <source>
        <strain evidence="5">JCM 18298</strain>
    </source>
</reference>
<dbReference type="PROSITE" id="PS51168">
    <property type="entry name" value="CHORISMATE_MUT_2"/>
    <property type="match status" value="1"/>
</dbReference>
<sequence length="146" mass="15913">MLADKVSAAKFGTGTAIEDPAREQQVLDDAAARAEAAGIDKDATVAFFRAQIEQSKVVQRGLYDRWTRQPELAPTRRPDLATEVRPELDRISAQFIDQLVATSDTRHQSATCFVALARAEAETDLSYGLDSLHAWAVFGATSTVCD</sequence>
<evidence type="ECO:0000256" key="1">
    <source>
        <dbReference type="ARBA" id="ARBA00022729"/>
    </source>
</evidence>
<dbReference type="InterPro" id="IPR051331">
    <property type="entry name" value="Chorismate_mutase-related"/>
</dbReference>
<dbReference type="EMBL" id="BAABJM010000005">
    <property type="protein sequence ID" value="GAA5063655.1"/>
    <property type="molecule type" value="Genomic_DNA"/>
</dbReference>
<dbReference type="InterPro" id="IPR036263">
    <property type="entry name" value="Chorismate_II_sf"/>
</dbReference>
<protein>
    <recommendedName>
        <fullName evidence="3">Chorismate mutase domain-containing protein</fullName>
    </recommendedName>
</protein>
<dbReference type="PANTHER" id="PTHR38041">
    <property type="entry name" value="CHORISMATE MUTASE"/>
    <property type="match status" value="1"/>
</dbReference>
<dbReference type="Proteomes" id="UP001500603">
    <property type="component" value="Unassembled WGS sequence"/>
</dbReference>
<feature type="domain" description="Chorismate mutase" evidence="3">
    <location>
        <begin position="1"/>
        <end position="63"/>
    </location>
</feature>
<keyword evidence="5" id="KW-1185">Reference proteome</keyword>
<evidence type="ECO:0000256" key="2">
    <source>
        <dbReference type="ARBA" id="ARBA00023235"/>
    </source>
</evidence>
<comment type="caution">
    <text evidence="4">The sequence shown here is derived from an EMBL/GenBank/DDBJ whole genome shotgun (WGS) entry which is preliminary data.</text>
</comment>
<dbReference type="Gene3D" id="1.20.59.10">
    <property type="entry name" value="Chorismate mutase"/>
    <property type="match status" value="1"/>
</dbReference>
<accession>A0ABP9KTI8</accession>
<keyword evidence="1" id="KW-0732">Signal</keyword>
<dbReference type="SMART" id="SM00830">
    <property type="entry name" value="CM_2"/>
    <property type="match status" value="1"/>
</dbReference>